<keyword evidence="3" id="KW-0820">tRNA-binding</keyword>
<comment type="caution">
    <text evidence="4">The sequence shown here is derived from an EMBL/GenBank/DDBJ whole genome shotgun (WGS) entry which is preliminary data.</text>
</comment>
<evidence type="ECO:0000256" key="3">
    <source>
        <dbReference type="HAMAP-Rule" id="MF_01539"/>
    </source>
</evidence>
<dbReference type="Gene3D" id="3.40.50.620">
    <property type="entry name" value="HUPs"/>
    <property type="match status" value="1"/>
</dbReference>
<dbReference type="InterPro" id="IPR008513">
    <property type="entry name" value="tRNA(Met)_cyd_acetate_ligase"/>
</dbReference>
<dbReference type="PANTHER" id="PTHR37825:SF1">
    <property type="entry name" value="TRNA(MET) CYTIDINE ACETATE LIGASE"/>
    <property type="match status" value="1"/>
</dbReference>
<dbReference type="EC" id="6.3.4.-" evidence="3"/>
<comment type="catalytic activity">
    <reaction evidence="3">
        <text>cytidine(34) in elongator tRNA(Met) + acetate + ATP = N(4)-acetylcytidine(34) in elongator tRNA(Met) + AMP + diphosphate</text>
        <dbReference type="Rhea" id="RHEA:58144"/>
        <dbReference type="Rhea" id="RHEA-COMP:10693"/>
        <dbReference type="Rhea" id="RHEA-COMP:10694"/>
        <dbReference type="ChEBI" id="CHEBI:30089"/>
        <dbReference type="ChEBI" id="CHEBI:30616"/>
        <dbReference type="ChEBI" id="CHEBI:33019"/>
        <dbReference type="ChEBI" id="CHEBI:74900"/>
        <dbReference type="ChEBI" id="CHEBI:82748"/>
        <dbReference type="ChEBI" id="CHEBI:456215"/>
    </reaction>
</comment>
<dbReference type="PANTHER" id="PTHR37825">
    <property type="entry name" value="TRNA(MET) CYTIDINE ACETATE LIGASE"/>
    <property type="match status" value="1"/>
</dbReference>
<comment type="similarity">
    <text evidence="3">Belongs to the TmcAL family.</text>
</comment>
<keyword evidence="5" id="KW-1185">Reference proteome</keyword>
<keyword evidence="3" id="KW-0963">Cytoplasm</keyword>
<feature type="binding site" evidence="3">
    <location>
        <position position="164"/>
    </location>
    <ligand>
        <name>ATP</name>
        <dbReference type="ChEBI" id="CHEBI:30616"/>
    </ligand>
</feature>
<dbReference type="NCBIfam" id="NF010191">
    <property type="entry name" value="PRK13670.1"/>
    <property type="match status" value="1"/>
</dbReference>
<keyword evidence="3" id="KW-0694">RNA-binding</keyword>
<comment type="subcellular location">
    <subcellularLocation>
        <location evidence="3">Cytoplasm</location>
    </subcellularLocation>
</comment>
<keyword evidence="1 3" id="KW-0436">Ligase</keyword>
<feature type="binding site" evidence="3">
    <location>
        <begin position="7"/>
        <end position="20"/>
    </location>
    <ligand>
        <name>ATP</name>
        <dbReference type="ChEBI" id="CHEBI:30616"/>
    </ligand>
</feature>
<evidence type="ECO:0000313" key="5">
    <source>
        <dbReference type="Proteomes" id="UP000823201"/>
    </source>
</evidence>
<name>A0ABS2Q9K5_9BACL</name>
<feature type="binding site" evidence="3">
    <location>
        <position position="189"/>
    </location>
    <ligand>
        <name>ATP</name>
        <dbReference type="ChEBI" id="CHEBI:30616"/>
    </ligand>
</feature>
<reference evidence="4 5" key="1">
    <citation type="submission" date="2021-01" db="EMBL/GenBank/DDBJ databases">
        <title>Genomic Encyclopedia of Type Strains, Phase IV (KMG-IV): sequencing the most valuable type-strain genomes for metagenomic binning, comparative biology and taxonomic classification.</title>
        <authorList>
            <person name="Goeker M."/>
        </authorList>
    </citation>
    <scope>NUCLEOTIDE SEQUENCE [LARGE SCALE GENOMIC DNA]</scope>
    <source>
        <strain evidence="4 5">DSM 100968</strain>
    </source>
</reference>
<evidence type="ECO:0000256" key="2">
    <source>
        <dbReference type="ARBA" id="ARBA00022694"/>
    </source>
</evidence>
<accession>A0ABS2Q9K5</accession>
<dbReference type="RefSeq" id="WP_205006862.1">
    <property type="nucleotide sequence ID" value="NZ_CBCRXA010000013.1"/>
</dbReference>
<evidence type="ECO:0000256" key="1">
    <source>
        <dbReference type="ARBA" id="ARBA00022598"/>
    </source>
</evidence>
<evidence type="ECO:0000313" key="4">
    <source>
        <dbReference type="EMBL" id="MBM7658301.1"/>
    </source>
</evidence>
<dbReference type="EMBL" id="JAFBEV010000014">
    <property type="protein sequence ID" value="MBM7658301.1"/>
    <property type="molecule type" value="Genomic_DNA"/>
</dbReference>
<gene>
    <name evidence="3" type="primary">tmcAL</name>
    <name evidence="4" type="ORF">JOC27_001754</name>
</gene>
<dbReference type="InterPro" id="IPR014729">
    <property type="entry name" value="Rossmann-like_a/b/a_fold"/>
</dbReference>
<dbReference type="HAMAP" id="MF_01539">
    <property type="entry name" value="TmcAL"/>
    <property type="match status" value="1"/>
</dbReference>
<keyword evidence="2 3" id="KW-0819">tRNA processing</keyword>
<keyword evidence="3" id="KW-0067">ATP-binding</keyword>
<dbReference type="SUPFAM" id="SSF52374">
    <property type="entry name" value="Nucleotidylyl transferase"/>
    <property type="match status" value="1"/>
</dbReference>
<dbReference type="Proteomes" id="UP000823201">
    <property type="component" value="Unassembled WGS sequence"/>
</dbReference>
<protein>
    <recommendedName>
        <fullName evidence="3">tRNA(Met) cytidine acetate ligase</fullName>
        <ecNumber evidence="3">6.3.4.-</ecNumber>
    </recommendedName>
</protein>
<proteinExistence type="inferred from homology"/>
<comment type="function">
    <text evidence="3">Catalyzes the formation of N(4)-acetylcytidine (ac(4)C) at the wobble position of elongator tRNA(Met), using acetate and ATP as substrates. First activates an acetate ion to form acetyladenylate (Ac-AMP) and then transfers the acetyl group to tRNA to form ac(4)C34.</text>
</comment>
<dbReference type="Pfam" id="PF05636">
    <property type="entry name" value="HIGH_NTase1"/>
    <property type="match status" value="1"/>
</dbReference>
<comment type="caution">
    <text evidence="3">Lacks conserved residue(s) required for the propagation of feature annotation.</text>
</comment>
<organism evidence="4 5">
    <name type="scientific">Sporolactobacillus spathodeae</name>
    <dbReference type="NCBI Taxonomy" id="1465502"/>
    <lineage>
        <taxon>Bacteria</taxon>
        <taxon>Bacillati</taxon>
        <taxon>Bacillota</taxon>
        <taxon>Bacilli</taxon>
        <taxon>Bacillales</taxon>
        <taxon>Sporolactobacillaceae</taxon>
        <taxon>Sporolactobacillus</taxon>
    </lineage>
</organism>
<feature type="binding site" evidence="3">
    <location>
        <position position="101"/>
    </location>
    <ligand>
        <name>ATP</name>
        <dbReference type="ChEBI" id="CHEBI:30616"/>
    </ligand>
</feature>
<keyword evidence="3" id="KW-0547">Nucleotide-binding</keyword>
<sequence>MRAAGIIVEYNPFHNGHLYQVKKIRHELHPDVLIAVMSGDFTQRGEPAIISKWQRTKMALAAGVDLIIELPYIYAVGRADTFAGGAVALLSHLKVSHLVFGSELGRIAPFLNSIEQVKNHRKLYQDALAAALSQGISYPNAHAAAYQAVISESGSEFVDLRQPNNSLGFHYIQAIHRNKSSMVPVTFKRKEAGHNDAAFDPDASIASASSIRRCLFSGSTLEQLRGKLPETSLSLLIEEKKKGRLVDWETFFPYLKYRILSSSADQLGQIVEAEEGVENRLLKYIGQSETFEQFLSLVKTKRYTWVRIQRLCTHILTHTLKSEAKEAAVQQPAYLRLLGMSATGQHYLSELRKSFAIPLIAKIRQHHPEELTPDLRAAQIYDFLSGRSGETPTETGHPPVRYGS</sequence>